<keyword evidence="3 8" id="KW-0812">Transmembrane</keyword>
<dbReference type="InterPro" id="IPR017946">
    <property type="entry name" value="PLC-like_Pdiesterase_TIM-brl"/>
</dbReference>
<dbReference type="Gene3D" id="3.20.20.190">
    <property type="entry name" value="Phosphatidylinositol (PI) phosphodiesterase"/>
    <property type="match status" value="1"/>
</dbReference>
<feature type="domain" description="GP-PDE" evidence="9">
    <location>
        <begin position="121"/>
        <end position="383"/>
    </location>
</feature>
<dbReference type="PANTHER" id="PTHR23344:SF1">
    <property type="entry name" value="GLYCEROPHOSPHOINOSITOL INOSITOLPHOSPHODIESTERASE GDPD2"/>
    <property type="match status" value="1"/>
</dbReference>
<dbReference type="Pfam" id="PF13653">
    <property type="entry name" value="GDPD_2"/>
    <property type="match status" value="1"/>
</dbReference>
<keyword evidence="7" id="KW-0325">Glycoprotein</keyword>
<feature type="transmembrane region" description="Helical" evidence="8">
    <location>
        <begin position="363"/>
        <end position="381"/>
    </location>
</feature>
<dbReference type="AlphaFoldDB" id="A0A8C6SJD2"/>
<protein>
    <submittedName>
        <fullName evidence="10">Glycerophosphodiester phosphodiesterase domain containing 2</fullName>
    </submittedName>
</protein>
<dbReference type="GO" id="GO:0005886">
    <property type="term" value="C:plasma membrane"/>
    <property type="evidence" value="ECO:0007669"/>
    <property type="project" value="TreeGrafter"/>
</dbReference>
<comment type="subcellular location">
    <subcellularLocation>
        <location evidence="1">Membrane</location>
        <topology evidence="1">Multi-pass membrane protein</topology>
    </subcellularLocation>
</comment>
<evidence type="ECO:0000256" key="2">
    <source>
        <dbReference type="ARBA" id="ARBA00007277"/>
    </source>
</evidence>
<evidence type="ECO:0000256" key="5">
    <source>
        <dbReference type="ARBA" id="ARBA00022989"/>
    </source>
</evidence>
<reference evidence="10" key="1">
    <citation type="submission" date="2025-08" db="UniProtKB">
        <authorList>
            <consortium name="Ensembl"/>
        </authorList>
    </citation>
    <scope>IDENTIFICATION</scope>
</reference>
<evidence type="ECO:0000259" key="9">
    <source>
        <dbReference type="PROSITE" id="PS51704"/>
    </source>
</evidence>
<dbReference type="Proteomes" id="UP000694523">
    <property type="component" value="Unplaced"/>
</dbReference>
<proteinExistence type="inferred from homology"/>
<sequence length="383" mass="43883">LTWMYICLVSYNDQEMLTVSLKERLNLHWAHKIFLCGGIIFIGAGVTGISCMWKQEWLTVQLSLEATAPFLQFGAVGALTLLISRYFIGVTFAVVSIAIFLCPLCIRSPCFIEKHELPDRPKLIGHRGAPMLAPENTMMSFTRSISCGVTAFETDVQLSKDRVPFLMHDHNSNFLLRTTNAKETFPDKDLSKSNSLTWAEYQSLNAGEWFIQADPFRTVSQLSKEEETLARNQTIPSLLQLLHLAQQHNISVMFDLYSPNQKMTLLIQWPPSWKVYVRTRAPGFTQFRISNYNSHGQFVLLLVSDRKLRENNFEVNLWVVNERWLFSLLWCAGASSVTTNACHLLKDVKSPDWIMPPKQYQTIWLTVDMGSVLIMAGLFIYQW</sequence>
<organism evidence="10 11">
    <name type="scientific">Neogobius melanostomus</name>
    <name type="common">round goby</name>
    <dbReference type="NCBI Taxonomy" id="47308"/>
    <lineage>
        <taxon>Eukaryota</taxon>
        <taxon>Metazoa</taxon>
        <taxon>Chordata</taxon>
        <taxon>Craniata</taxon>
        <taxon>Vertebrata</taxon>
        <taxon>Euteleostomi</taxon>
        <taxon>Actinopterygii</taxon>
        <taxon>Neopterygii</taxon>
        <taxon>Teleostei</taxon>
        <taxon>Neoteleostei</taxon>
        <taxon>Acanthomorphata</taxon>
        <taxon>Gobiaria</taxon>
        <taxon>Gobiiformes</taxon>
        <taxon>Gobioidei</taxon>
        <taxon>Gobiidae</taxon>
        <taxon>Benthophilinae</taxon>
        <taxon>Neogobiini</taxon>
        <taxon>Neogobius</taxon>
    </lineage>
</organism>
<reference evidence="10" key="2">
    <citation type="submission" date="2025-09" db="UniProtKB">
        <authorList>
            <consortium name="Ensembl"/>
        </authorList>
    </citation>
    <scope>IDENTIFICATION</scope>
</reference>
<feature type="transmembrane region" description="Helical" evidence="8">
    <location>
        <begin position="29"/>
        <end position="50"/>
    </location>
</feature>
<dbReference type="GO" id="GO:0008889">
    <property type="term" value="F:glycerophosphodiester phosphodiesterase activity"/>
    <property type="evidence" value="ECO:0007669"/>
    <property type="project" value="TreeGrafter"/>
</dbReference>
<name>A0A8C6SJD2_9GOBI</name>
<evidence type="ECO:0000256" key="8">
    <source>
        <dbReference type="SAM" id="Phobius"/>
    </source>
</evidence>
<evidence type="ECO:0000313" key="11">
    <source>
        <dbReference type="Proteomes" id="UP000694523"/>
    </source>
</evidence>
<keyword evidence="11" id="KW-1185">Reference proteome</keyword>
<evidence type="ECO:0000256" key="6">
    <source>
        <dbReference type="ARBA" id="ARBA00023136"/>
    </source>
</evidence>
<keyword evidence="5 8" id="KW-1133">Transmembrane helix</keyword>
<dbReference type="PANTHER" id="PTHR23344">
    <property type="entry name" value="GLYCEROPHOSPHORYL DIESTER PHOSPHODIESTERASE"/>
    <property type="match status" value="1"/>
</dbReference>
<comment type="similarity">
    <text evidence="2">Belongs to the glycerophosphoryl diester phosphodiesterase family.</text>
</comment>
<evidence type="ECO:0000256" key="7">
    <source>
        <dbReference type="ARBA" id="ARBA00023180"/>
    </source>
</evidence>
<dbReference type="Pfam" id="PF03009">
    <property type="entry name" value="GDPD"/>
    <property type="match status" value="1"/>
</dbReference>
<evidence type="ECO:0000313" key="10">
    <source>
        <dbReference type="Ensembl" id="ENSNMLP00000007704.1"/>
    </source>
</evidence>
<dbReference type="SUPFAM" id="SSF51695">
    <property type="entry name" value="PLC-like phosphodiesterases"/>
    <property type="match status" value="1"/>
</dbReference>
<evidence type="ECO:0000256" key="3">
    <source>
        <dbReference type="ARBA" id="ARBA00022692"/>
    </source>
</evidence>
<dbReference type="InterPro" id="IPR030395">
    <property type="entry name" value="GP_PDE_dom"/>
</dbReference>
<evidence type="ECO:0000256" key="1">
    <source>
        <dbReference type="ARBA" id="ARBA00004141"/>
    </source>
</evidence>
<keyword evidence="4" id="KW-0378">Hydrolase</keyword>
<evidence type="ECO:0000256" key="4">
    <source>
        <dbReference type="ARBA" id="ARBA00022801"/>
    </source>
</evidence>
<dbReference type="GO" id="GO:0006629">
    <property type="term" value="P:lipid metabolic process"/>
    <property type="evidence" value="ECO:0007669"/>
    <property type="project" value="InterPro"/>
</dbReference>
<feature type="transmembrane region" description="Helical" evidence="8">
    <location>
        <begin position="86"/>
        <end position="106"/>
    </location>
</feature>
<accession>A0A8C6SJD2</accession>
<dbReference type="Ensembl" id="ENSNMLT00000008771.1">
    <property type="protein sequence ID" value="ENSNMLP00000007704.1"/>
    <property type="gene ID" value="ENSNMLG00000005523.1"/>
</dbReference>
<keyword evidence="6 8" id="KW-0472">Membrane</keyword>
<dbReference type="PROSITE" id="PS51704">
    <property type="entry name" value="GP_PDE"/>
    <property type="match status" value="1"/>
</dbReference>